<sequence>MYSQEGDYLIWQLEKLPTFRMRLGIRVDPSQFLLLTRPKGTTSSGTKGAFLQREQKAVGKFFLLLISREHATNMHHAAVRFSSFPSSLPRMRSPKPLHRVHEFPPARLE</sequence>
<dbReference type="Proteomes" id="UP000008142">
    <property type="component" value="Unassembled WGS sequence"/>
</dbReference>
<proteinExistence type="predicted"/>
<organism evidence="3">
    <name type="scientific">Ajellomyces capsulatus (strain H88)</name>
    <name type="common">Darling's disease fungus</name>
    <name type="synonym">Histoplasma capsulatum</name>
    <dbReference type="NCBI Taxonomy" id="544711"/>
    <lineage>
        <taxon>Eukaryota</taxon>
        <taxon>Fungi</taxon>
        <taxon>Dikarya</taxon>
        <taxon>Ascomycota</taxon>
        <taxon>Pezizomycotina</taxon>
        <taxon>Eurotiomycetes</taxon>
        <taxon>Eurotiomycetidae</taxon>
        <taxon>Onygenales</taxon>
        <taxon>Ajellomycetaceae</taxon>
        <taxon>Histoplasma</taxon>
    </lineage>
</organism>
<evidence type="ECO:0000313" key="2">
    <source>
        <dbReference type="EMBL" id="EGC41532.1"/>
    </source>
</evidence>
<dbReference type="EMBL" id="DS990636">
    <property type="protein sequence ID" value="EGC41532.1"/>
    <property type="molecule type" value="Genomic_DNA"/>
</dbReference>
<evidence type="ECO:0000256" key="1">
    <source>
        <dbReference type="SAM" id="MobiDB-lite"/>
    </source>
</evidence>
<dbReference type="HOGENOM" id="CLU_2183148_0_0_1"/>
<protein>
    <submittedName>
        <fullName evidence="2">Predicted protein</fullName>
    </submittedName>
</protein>
<evidence type="ECO:0000313" key="3">
    <source>
        <dbReference type="Proteomes" id="UP000008142"/>
    </source>
</evidence>
<dbReference type="AlphaFoldDB" id="F0U6V3"/>
<reference evidence="3" key="1">
    <citation type="submission" date="2008-07" db="EMBL/GenBank/DDBJ databases">
        <title>Annotation of Ajellomyces capsulatus strain H88.</title>
        <authorList>
            <person name="Champion M."/>
            <person name="Cuomo C."/>
            <person name="Ma L.-J."/>
            <person name="Henn M.R."/>
            <person name="Sil A."/>
            <person name="Goldman B."/>
            <person name="Young S.K."/>
            <person name="Kodira C.D."/>
            <person name="Zeng Q."/>
            <person name="Koehrsen M."/>
            <person name="Alvarado L."/>
            <person name="Berlin A."/>
            <person name="Borenstein D."/>
            <person name="Chen Z."/>
            <person name="Engels R."/>
            <person name="Freedman E."/>
            <person name="Gellesch M."/>
            <person name="Goldberg J."/>
            <person name="Griggs A."/>
            <person name="Gujja S."/>
            <person name="Heiman D."/>
            <person name="Hepburn T."/>
            <person name="Howarth C."/>
            <person name="Jen D."/>
            <person name="Larson L."/>
            <person name="Lewis B."/>
            <person name="Mehta T."/>
            <person name="Park D."/>
            <person name="Pearson M."/>
            <person name="Roberts A."/>
            <person name="Saif S."/>
            <person name="Shea T."/>
            <person name="Shenoy N."/>
            <person name="Sisk P."/>
            <person name="Stolte C."/>
            <person name="Sykes S."/>
            <person name="Walk T."/>
            <person name="White J."/>
            <person name="Yandava C."/>
            <person name="Klein B."/>
            <person name="McEwen J.G."/>
            <person name="Puccia R."/>
            <person name="Goldman G.H."/>
            <person name="Felipe M.S."/>
            <person name="Nino-Vega G."/>
            <person name="San-Blas G."/>
            <person name="Taylor J."/>
            <person name="Mendoza L."/>
            <person name="Galagan J."/>
            <person name="Nusbaum C."/>
            <person name="Birren B."/>
        </authorList>
    </citation>
    <scope>NUCLEOTIDE SEQUENCE [LARGE SCALE GENOMIC DNA]</scope>
    <source>
        <strain evidence="3">H88</strain>
    </source>
</reference>
<gene>
    <name evidence="2" type="ORF">HCEG_00894</name>
</gene>
<feature type="compositionally biased region" description="Basic and acidic residues" evidence="1">
    <location>
        <begin position="99"/>
        <end position="109"/>
    </location>
</feature>
<accession>F0U6V3</accession>
<name>F0U6V3_AJEC8</name>
<feature type="region of interest" description="Disordered" evidence="1">
    <location>
        <begin position="86"/>
        <end position="109"/>
    </location>
</feature>